<dbReference type="AlphaFoldDB" id="A0A8S0Z309"/>
<comment type="caution">
    <text evidence="3">The sequence shown here is derived from an EMBL/GenBank/DDBJ whole genome shotgun (WGS) entry which is preliminary data.</text>
</comment>
<dbReference type="InterPro" id="IPR029281">
    <property type="entry name" value="FAM194_C"/>
</dbReference>
<evidence type="ECO:0000256" key="1">
    <source>
        <dbReference type="SAM" id="MobiDB-lite"/>
    </source>
</evidence>
<organism evidence="3 4">
    <name type="scientific">Arctia plantaginis</name>
    <name type="common">Wood tiger moth</name>
    <name type="synonym">Phalaena plantaginis</name>
    <dbReference type="NCBI Taxonomy" id="874455"/>
    <lineage>
        <taxon>Eukaryota</taxon>
        <taxon>Metazoa</taxon>
        <taxon>Ecdysozoa</taxon>
        <taxon>Arthropoda</taxon>
        <taxon>Hexapoda</taxon>
        <taxon>Insecta</taxon>
        <taxon>Pterygota</taxon>
        <taxon>Neoptera</taxon>
        <taxon>Endopterygota</taxon>
        <taxon>Lepidoptera</taxon>
        <taxon>Glossata</taxon>
        <taxon>Ditrysia</taxon>
        <taxon>Noctuoidea</taxon>
        <taxon>Erebidae</taxon>
        <taxon>Arctiinae</taxon>
        <taxon>Arctia</taxon>
    </lineage>
</organism>
<accession>A0A8S0Z309</accession>
<dbReference type="OrthoDB" id="331263at2759"/>
<proteinExistence type="predicted"/>
<feature type="domain" description="FAM194 C-terminal" evidence="2">
    <location>
        <begin position="487"/>
        <end position="620"/>
    </location>
</feature>
<sequence length="736" mass="84410">MEAIHRCCANCPCTRNFLKREYLKCNISSVCDGSQELHIHQKPGVETYQHKTKCNQCKKTIQDIRNLLDEFLATKEINASTTCKCCKRVLKSKYCQKCDAVGYKFLACQDERTKVKTFTEWLLKLKYLLTTLLQSHSICQHMNSTDTDLERILNEIRSPICVRKPVIEYFPDIGEHQLFTQSISESKDLLDILLSRIEPESDETPISLSDNDSISSCRESCICKLLKKEKPKVSVPESTIDFNIDTNLKVPTQVPSIELNIKDKPKKSIQLPTKEVGVGKKMNKNKVTVTAQKSDKERTSIHEKSDLLLKKMLEKRENSAERRKENLKNNIPKTYDKDKDEMQKLVDKQLADALAGQTQVQETKSSTFLECEVESTSPKYIVKSTCLLPFDLFNKVNESSQLHTRREFIFESLEDGGIKTPTATPLEETSKRDKKTSGIITYQLSDRTFINNGWTELPHDKIVRRMNLYKMDPVDPENNWFERFKNKKTIYYNTGEILANINDDGYAKWFYTNGSVALEYYDSSEIKNGCRCMVYGYKTDAFDSTKQSLPITLAMFDFHGNGVIYDTSGNIRLKYNQSEGVLVDPGIGFPSRWKWHGLNDPPVLKMLRVDSHLDPKDPVIQKLNVDSYLKSSKSSPPSSPSAEEMMQEIEAENLVKNKVKSNFKQCVMMARVVKLNECFAIRISAQTKILLTYRCRSTVLKLNLGMTLNSKKIVGFNFSEANEVELLYPNDRRTPF</sequence>
<keyword evidence="4" id="KW-1185">Reference proteome</keyword>
<name>A0A8S0Z309_ARCPL</name>
<dbReference type="EMBL" id="CADEBC010000208">
    <property type="protein sequence ID" value="CAB3226233.1"/>
    <property type="molecule type" value="Genomic_DNA"/>
</dbReference>
<evidence type="ECO:0000313" key="3">
    <source>
        <dbReference type="EMBL" id="CAB3226233.1"/>
    </source>
</evidence>
<protein>
    <recommendedName>
        <fullName evidence="2">FAM194 C-terminal domain-containing protein</fullName>
    </recommendedName>
</protein>
<gene>
    <name evidence="3" type="ORF">APLA_LOCUS2767</name>
</gene>
<dbReference type="Proteomes" id="UP000494106">
    <property type="component" value="Unassembled WGS sequence"/>
</dbReference>
<evidence type="ECO:0000259" key="2">
    <source>
        <dbReference type="Pfam" id="PF14977"/>
    </source>
</evidence>
<reference evidence="3 4" key="1">
    <citation type="submission" date="2020-04" db="EMBL/GenBank/DDBJ databases">
        <authorList>
            <person name="Wallbank WR R."/>
            <person name="Pardo Diaz C."/>
            <person name="Kozak K."/>
            <person name="Martin S."/>
            <person name="Jiggins C."/>
            <person name="Moest M."/>
            <person name="Warren A I."/>
            <person name="Byers J.R.P. K."/>
            <person name="Montejo-Kovacevich G."/>
            <person name="Yen C E."/>
        </authorList>
    </citation>
    <scope>NUCLEOTIDE SEQUENCE [LARGE SCALE GENOMIC DNA]</scope>
</reference>
<evidence type="ECO:0000313" key="4">
    <source>
        <dbReference type="Proteomes" id="UP000494106"/>
    </source>
</evidence>
<feature type="region of interest" description="Disordered" evidence="1">
    <location>
        <begin position="317"/>
        <end position="338"/>
    </location>
</feature>
<feature type="compositionally biased region" description="Basic and acidic residues" evidence="1">
    <location>
        <begin position="317"/>
        <end position="327"/>
    </location>
</feature>
<dbReference type="Pfam" id="PF14977">
    <property type="entry name" value="FAM194"/>
    <property type="match status" value="1"/>
</dbReference>